<dbReference type="InterPro" id="IPR004372">
    <property type="entry name" value="Ac/propionate_kinase"/>
</dbReference>
<dbReference type="EMBL" id="JBHUGS010000002">
    <property type="protein sequence ID" value="MFD1951275.1"/>
    <property type="molecule type" value="Genomic_DNA"/>
</dbReference>
<keyword evidence="5 9" id="KW-0547">Nucleotide-binding</keyword>
<feature type="binding site" evidence="9">
    <location>
        <begin position="301"/>
        <end position="305"/>
    </location>
    <ligand>
        <name>ATP</name>
        <dbReference type="ChEBI" id="CHEBI:30616"/>
    </ligand>
</feature>
<comment type="function">
    <text evidence="9">Catalyzes the formation of acetyl phosphate from acetate and ATP. Can also catalyze the reverse reaction.</text>
</comment>
<dbReference type="EC" id="2.7.2.1" evidence="9"/>
<accession>A0ABW4TX41</accession>
<evidence type="ECO:0000256" key="3">
    <source>
        <dbReference type="ARBA" id="ARBA00022679"/>
    </source>
</evidence>
<keyword evidence="3 9" id="KW-0808">Transferase</keyword>
<evidence type="ECO:0000256" key="6">
    <source>
        <dbReference type="ARBA" id="ARBA00022777"/>
    </source>
</evidence>
<feature type="site" description="Transition state stabilizer" evidence="9">
    <location>
        <position position="214"/>
    </location>
</feature>
<keyword evidence="6 9" id="KW-0418">Kinase</keyword>
<gene>
    <name evidence="9" type="primary">ackA</name>
    <name evidence="11" type="ORF">ACFSGX_10925</name>
</gene>
<dbReference type="InterPro" id="IPR023865">
    <property type="entry name" value="Aliphatic_acid_kinase_CS"/>
</dbReference>
<keyword evidence="8 9" id="KW-0460">Magnesium</keyword>
<comment type="caution">
    <text evidence="11">The sequence shown here is derived from an EMBL/GenBank/DDBJ whole genome shotgun (WGS) entry which is preliminary data.</text>
</comment>
<organism evidence="11 12">
    <name type="scientific">Sphingomonas arantia</name>
    <dbReference type="NCBI Taxonomy" id="1460676"/>
    <lineage>
        <taxon>Bacteria</taxon>
        <taxon>Pseudomonadati</taxon>
        <taxon>Pseudomonadota</taxon>
        <taxon>Alphaproteobacteria</taxon>
        <taxon>Sphingomonadales</taxon>
        <taxon>Sphingomonadaceae</taxon>
        <taxon>Sphingomonas</taxon>
    </lineage>
</organism>
<dbReference type="PIRSF" id="PIRSF000722">
    <property type="entry name" value="Acetate_prop_kin"/>
    <property type="match status" value="1"/>
</dbReference>
<dbReference type="Pfam" id="PF00871">
    <property type="entry name" value="Acetate_kinase"/>
    <property type="match status" value="1"/>
</dbReference>
<dbReference type="Gene3D" id="3.30.420.40">
    <property type="match status" value="2"/>
</dbReference>
<evidence type="ECO:0000256" key="8">
    <source>
        <dbReference type="ARBA" id="ARBA00022842"/>
    </source>
</evidence>
<evidence type="ECO:0000256" key="5">
    <source>
        <dbReference type="ARBA" id="ARBA00022741"/>
    </source>
</evidence>
<keyword evidence="7 9" id="KW-0067">ATP-binding</keyword>
<comment type="pathway">
    <text evidence="9">Metabolic intermediate biosynthesis; acetyl-CoA biosynthesis; acetyl-CoA from acetate: step 1/2.</text>
</comment>
<comment type="similarity">
    <text evidence="1 9 10">Belongs to the acetokinase family.</text>
</comment>
<feature type="binding site" evidence="9">
    <location>
        <position position="14"/>
    </location>
    <ligand>
        <name>Mg(2+)</name>
        <dbReference type="ChEBI" id="CHEBI:18420"/>
    </ligand>
</feature>
<feature type="binding site" evidence="9">
    <location>
        <begin position="256"/>
        <end position="258"/>
    </location>
    <ligand>
        <name>ATP</name>
        <dbReference type="ChEBI" id="CHEBI:30616"/>
    </ligand>
</feature>
<feature type="binding site" evidence="9">
    <location>
        <position position="21"/>
    </location>
    <ligand>
        <name>ATP</name>
        <dbReference type="ChEBI" id="CHEBI:30616"/>
    </ligand>
</feature>
<feature type="binding site" evidence="9">
    <location>
        <position position="345"/>
    </location>
    <ligand>
        <name>Mg(2+)</name>
        <dbReference type="ChEBI" id="CHEBI:18420"/>
    </ligand>
</feature>
<evidence type="ECO:0000256" key="9">
    <source>
        <dbReference type="HAMAP-Rule" id="MF_00020"/>
    </source>
</evidence>
<sequence length="364" mass="37446">MADVTGPRVVLVLNSGSSSLKYAAFDIARAEARAIVDGQVDAGDGAAAFAAIDAALAEAGVPAPVAVGHRIVHGGPKLVRHCVVDDAVIRELDEAEPFAPLHVPAALALLRAATARYPDAVQVACFDTAFYADMPDIARTLPIPRAMWAEGIHRYGFHGLSCESVVHQLGEDVPGRLVVAHLGNGASVTAVRDGRSIDTSMGLTPTGGVMMGSRTGDIDPGVLIHLMRTRGCGADAIEAIVDRDAGMRGVSGLSGDMRVLHAAPGEDAALAIAMFCRSVAKQIAGMMTALGGADAIVFTGGIGEHDADVRRRICADLAWAGVVLPGEGAGGSQHGCVVRVCPSDEEAQIARHVKVLIPAARDAA</sequence>
<feature type="active site" description="Proton donor/acceptor" evidence="9">
    <location>
        <position position="127"/>
    </location>
</feature>
<feature type="binding site" evidence="9">
    <location>
        <begin position="181"/>
        <end position="185"/>
    </location>
    <ligand>
        <name>ATP</name>
        <dbReference type="ChEBI" id="CHEBI:30616"/>
    </ligand>
</feature>
<evidence type="ECO:0000256" key="10">
    <source>
        <dbReference type="RuleBase" id="RU003835"/>
    </source>
</evidence>
<feature type="site" description="Transition state stabilizer" evidence="9">
    <location>
        <position position="158"/>
    </location>
</feature>
<comment type="catalytic activity">
    <reaction evidence="9">
        <text>acetate + ATP = acetyl phosphate + ADP</text>
        <dbReference type="Rhea" id="RHEA:11352"/>
        <dbReference type="ChEBI" id="CHEBI:22191"/>
        <dbReference type="ChEBI" id="CHEBI:30089"/>
        <dbReference type="ChEBI" id="CHEBI:30616"/>
        <dbReference type="ChEBI" id="CHEBI:456216"/>
        <dbReference type="EC" id="2.7.2.1"/>
    </reaction>
</comment>
<proteinExistence type="inferred from homology"/>
<dbReference type="InterPro" id="IPR043129">
    <property type="entry name" value="ATPase_NBD"/>
</dbReference>
<dbReference type="RefSeq" id="WP_380929808.1">
    <property type="nucleotide sequence ID" value="NZ_JBHUGS010000002.1"/>
</dbReference>
<evidence type="ECO:0000313" key="11">
    <source>
        <dbReference type="EMBL" id="MFD1951275.1"/>
    </source>
</evidence>
<feature type="binding site" evidence="9">
    <location>
        <position position="70"/>
    </location>
    <ligand>
        <name>substrate</name>
    </ligand>
</feature>
<comment type="cofactor">
    <cofactor evidence="9">
        <name>Mg(2+)</name>
        <dbReference type="ChEBI" id="CHEBI:18420"/>
    </cofactor>
    <cofactor evidence="9">
        <name>Mn(2+)</name>
        <dbReference type="ChEBI" id="CHEBI:29035"/>
    </cofactor>
    <text evidence="9">Mg(2+). Can also accept Mn(2+).</text>
</comment>
<dbReference type="SUPFAM" id="SSF53067">
    <property type="entry name" value="Actin-like ATPase domain"/>
    <property type="match status" value="2"/>
</dbReference>
<evidence type="ECO:0000256" key="4">
    <source>
        <dbReference type="ARBA" id="ARBA00022723"/>
    </source>
</evidence>
<name>A0ABW4TX41_9SPHN</name>
<dbReference type="GO" id="GO:0016301">
    <property type="term" value="F:kinase activity"/>
    <property type="evidence" value="ECO:0007669"/>
    <property type="project" value="UniProtKB-KW"/>
</dbReference>
<evidence type="ECO:0000256" key="2">
    <source>
        <dbReference type="ARBA" id="ARBA00022490"/>
    </source>
</evidence>
<dbReference type="InterPro" id="IPR000890">
    <property type="entry name" value="Aliphatic_acid_kin_short-chain"/>
</dbReference>
<keyword evidence="2 9" id="KW-0963">Cytoplasm</keyword>
<evidence type="ECO:0000313" key="12">
    <source>
        <dbReference type="Proteomes" id="UP001597400"/>
    </source>
</evidence>
<comment type="subcellular location">
    <subcellularLocation>
        <location evidence="9">Cytoplasm</location>
    </subcellularLocation>
</comment>
<reference evidence="12" key="1">
    <citation type="journal article" date="2019" name="Int. J. Syst. Evol. Microbiol.">
        <title>The Global Catalogue of Microorganisms (GCM) 10K type strain sequencing project: providing services to taxonomists for standard genome sequencing and annotation.</title>
        <authorList>
            <consortium name="The Broad Institute Genomics Platform"/>
            <consortium name="The Broad Institute Genome Sequencing Center for Infectious Disease"/>
            <person name="Wu L."/>
            <person name="Ma J."/>
        </authorList>
    </citation>
    <scope>NUCLEOTIDE SEQUENCE [LARGE SCALE GENOMIC DNA]</scope>
    <source>
        <strain evidence="12">CGMCC 1.12702</strain>
    </source>
</reference>
<evidence type="ECO:0000256" key="7">
    <source>
        <dbReference type="ARBA" id="ARBA00022840"/>
    </source>
</evidence>
<keyword evidence="4 9" id="KW-0479">Metal-binding</keyword>
<comment type="subunit">
    <text evidence="9">Homodimer.</text>
</comment>
<dbReference type="PROSITE" id="PS01076">
    <property type="entry name" value="ACETATE_KINASE_2"/>
    <property type="match status" value="1"/>
</dbReference>
<evidence type="ECO:0000256" key="1">
    <source>
        <dbReference type="ARBA" id="ARBA00008748"/>
    </source>
</evidence>
<dbReference type="PANTHER" id="PTHR21060:SF21">
    <property type="entry name" value="ACETATE KINASE"/>
    <property type="match status" value="1"/>
</dbReference>
<protein>
    <recommendedName>
        <fullName evidence="9">Acetate kinase</fullName>
        <ecNumber evidence="9">2.7.2.1</ecNumber>
    </recommendedName>
    <alternativeName>
        <fullName evidence="9">Acetokinase</fullName>
    </alternativeName>
</protein>
<dbReference type="HAMAP" id="MF_00020">
    <property type="entry name" value="Acetate_kinase"/>
    <property type="match status" value="1"/>
</dbReference>
<dbReference type="Proteomes" id="UP001597400">
    <property type="component" value="Unassembled WGS sequence"/>
</dbReference>
<dbReference type="PRINTS" id="PR00471">
    <property type="entry name" value="ACETATEKNASE"/>
</dbReference>
<dbReference type="PANTHER" id="PTHR21060">
    <property type="entry name" value="ACETATE KINASE"/>
    <property type="match status" value="1"/>
</dbReference>
<keyword evidence="12" id="KW-1185">Reference proteome</keyword>
<dbReference type="PROSITE" id="PS01075">
    <property type="entry name" value="ACETATE_KINASE_1"/>
    <property type="match status" value="1"/>
</dbReference>